<keyword evidence="3" id="KW-1185">Reference proteome</keyword>
<dbReference type="InterPro" id="IPR007110">
    <property type="entry name" value="Ig-like_dom"/>
</dbReference>
<dbReference type="InterPro" id="IPR013783">
    <property type="entry name" value="Ig-like_fold"/>
</dbReference>
<dbReference type="AlphaFoldDB" id="A0ABD0NEQ9"/>
<dbReference type="FunFam" id="2.60.40.10:FF:000690">
    <property type="entry name" value="Cytokine receptor like factor 1"/>
    <property type="match status" value="1"/>
</dbReference>
<dbReference type="Pfam" id="PF06328">
    <property type="entry name" value="Lep_receptor_Ig"/>
    <property type="match status" value="1"/>
</dbReference>
<reference evidence="2 3" key="1">
    <citation type="submission" date="2024-05" db="EMBL/GenBank/DDBJ databases">
        <title>Genome sequencing and assembly of Indian major carp, Cirrhinus mrigala (Hamilton, 1822).</title>
        <authorList>
            <person name="Mohindra V."/>
            <person name="Chowdhury L.M."/>
            <person name="Lal K."/>
            <person name="Jena J.K."/>
        </authorList>
    </citation>
    <scope>NUCLEOTIDE SEQUENCE [LARGE SCALE GENOMIC DNA]</scope>
    <source>
        <strain evidence="2">CM1030</strain>
        <tissue evidence="2">Blood</tissue>
    </source>
</reference>
<dbReference type="InterPro" id="IPR036179">
    <property type="entry name" value="Ig-like_dom_sf"/>
</dbReference>
<organism evidence="2 3">
    <name type="scientific">Cirrhinus mrigala</name>
    <name type="common">Mrigala</name>
    <dbReference type="NCBI Taxonomy" id="683832"/>
    <lineage>
        <taxon>Eukaryota</taxon>
        <taxon>Metazoa</taxon>
        <taxon>Chordata</taxon>
        <taxon>Craniata</taxon>
        <taxon>Vertebrata</taxon>
        <taxon>Euteleostomi</taxon>
        <taxon>Actinopterygii</taxon>
        <taxon>Neopterygii</taxon>
        <taxon>Teleostei</taxon>
        <taxon>Ostariophysi</taxon>
        <taxon>Cypriniformes</taxon>
        <taxon>Cyprinidae</taxon>
        <taxon>Labeoninae</taxon>
        <taxon>Labeonini</taxon>
        <taxon>Cirrhinus</taxon>
    </lineage>
</organism>
<dbReference type="PROSITE" id="PS50835">
    <property type="entry name" value="IG_LIKE"/>
    <property type="match status" value="1"/>
</dbReference>
<feature type="non-terminal residue" evidence="2">
    <location>
        <position position="87"/>
    </location>
</feature>
<accession>A0ABD0NEQ9</accession>
<feature type="domain" description="Ig-like" evidence="1">
    <location>
        <begin position="1"/>
        <end position="87"/>
    </location>
</feature>
<evidence type="ECO:0000313" key="3">
    <source>
        <dbReference type="Proteomes" id="UP001529510"/>
    </source>
</evidence>
<name>A0ABD0NEQ9_CIRMR</name>
<protein>
    <recommendedName>
        <fullName evidence="1">Ig-like domain-containing protein</fullName>
    </recommendedName>
</protein>
<feature type="non-terminal residue" evidence="2">
    <location>
        <position position="1"/>
    </location>
</feature>
<comment type="caution">
    <text evidence="2">The sequence shown here is derived from an EMBL/GenBank/DDBJ whole genome shotgun (WGS) entry which is preliminary data.</text>
</comment>
<dbReference type="Gene3D" id="2.60.40.10">
    <property type="entry name" value="Immunoglobulins"/>
    <property type="match status" value="1"/>
</dbReference>
<dbReference type="InterPro" id="IPR010457">
    <property type="entry name" value="IgC2-like_lig-bd"/>
</dbReference>
<dbReference type="SUPFAM" id="SSF48726">
    <property type="entry name" value="Immunoglobulin"/>
    <property type="match status" value="1"/>
</dbReference>
<gene>
    <name evidence="2" type="ORF">M9458_043938</name>
</gene>
<dbReference type="Proteomes" id="UP001529510">
    <property type="component" value="Unassembled WGS sequence"/>
</dbReference>
<dbReference type="EMBL" id="JAMKFB020000022">
    <property type="protein sequence ID" value="KAL0160213.1"/>
    <property type="molecule type" value="Genomic_DNA"/>
</dbReference>
<proteinExistence type="predicted"/>
<evidence type="ECO:0000313" key="2">
    <source>
        <dbReference type="EMBL" id="KAL0160213.1"/>
    </source>
</evidence>
<sequence length="87" mass="9318">LAVISPQDPVLHIGSSLTAVCTISAELEITARSLYWTLNGRRLARNTYKVLSPTESSVTLHQLNGSLQQSGDNLVCHRSNGEVLAGS</sequence>
<evidence type="ECO:0000259" key="1">
    <source>
        <dbReference type="PROSITE" id="PS50835"/>
    </source>
</evidence>